<evidence type="ECO:0000259" key="2">
    <source>
        <dbReference type="Pfam" id="PF05170"/>
    </source>
</evidence>
<evidence type="ECO:0000256" key="1">
    <source>
        <dbReference type="SAM" id="Phobius"/>
    </source>
</evidence>
<dbReference type="Pfam" id="PF05170">
    <property type="entry name" value="AsmA"/>
    <property type="match status" value="2"/>
</dbReference>
<keyword evidence="1" id="KW-0812">Transmembrane</keyword>
<feature type="transmembrane region" description="Helical" evidence="1">
    <location>
        <begin position="20"/>
        <end position="42"/>
    </location>
</feature>
<keyword evidence="1" id="KW-0472">Membrane</keyword>
<gene>
    <name evidence="3" type="ORF">D3Y57_13975</name>
</gene>
<proteinExistence type="predicted"/>
<dbReference type="InterPro" id="IPR007844">
    <property type="entry name" value="AsmA"/>
</dbReference>
<dbReference type="GO" id="GO:0005886">
    <property type="term" value="C:plasma membrane"/>
    <property type="evidence" value="ECO:0007669"/>
    <property type="project" value="TreeGrafter"/>
</dbReference>
<keyword evidence="4" id="KW-1185">Reference proteome</keyword>
<dbReference type="KEGG" id="spha:D3Y57_13975"/>
<reference evidence="3 4" key="1">
    <citation type="submission" date="2018-09" db="EMBL/GenBank/DDBJ databases">
        <title>Sphingomonas peninsula sp. nov., isolated from fildes peninsula, Antarctic soil.</title>
        <authorList>
            <person name="Yingchao G."/>
        </authorList>
    </citation>
    <scope>NUCLEOTIDE SEQUENCE [LARGE SCALE GENOMIC DNA]</scope>
    <source>
        <strain evidence="3 4">YZ-8</strain>
    </source>
</reference>
<feature type="domain" description="AsmA" evidence="2">
    <location>
        <begin position="356"/>
        <end position="536"/>
    </location>
</feature>
<evidence type="ECO:0000313" key="3">
    <source>
        <dbReference type="EMBL" id="AYJ88004.1"/>
    </source>
</evidence>
<dbReference type="AlphaFoldDB" id="A0A494TKE4"/>
<dbReference type="OrthoDB" id="7578660at2"/>
<dbReference type="PANTHER" id="PTHR30441">
    <property type="entry name" value="DUF748 DOMAIN-CONTAINING PROTEIN"/>
    <property type="match status" value="1"/>
</dbReference>
<accession>A0A494TKE4</accession>
<organism evidence="3 4">
    <name type="scientific">Sphingomonas paeninsulae</name>
    <dbReference type="NCBI Taxonomy" id="2319844"/>
    <lineage>
        <taxon>Bacteria</taxon>
        <taxon>Pseudomonadati</taxon>
        <taxon>Pseudomonadota</taxon>
        <taxon>Alphaproteobacteria</taxon>
        <taxon>Sphingomonadales</taxon>
        <taxon>Sphingomonadaceae</taxon>
        <taxon>Sphingomonas</taxon>
    </lineage>
</organism>
<name>A0A494TKE4_SPHPE</name>
<feature type="domain" description="AsmA" evidence="2">
    <location>
        <begin position="32"/>
        <end position="147"/>
    </location>
</feature>
<dbReference type="GO" id="GO:0090313">
    <property type="term" value="P:regulation of protein targeting to membrane"/>
    <property type="evidence" value="ECO:0007669"/>
    <property type="project" value="TreeGrafter"/>
</dbReference>
<sequence length="644" mass="67600">MTNETGTAERSSRWPRAHRVGLWAGGSVGAVAVVAVVGIGAFPVDSARSFIEGRLSSAVHAPVHIGSITRDSWFSFTPTIALRDVRIAQPDWVGPGDFVRLSSAEVRVPVFALLTGGFRPERVHIDGLKVALMRNAVGRANWEPDKKRAPDASRSQPKLSDLIITNAKFSFRDDKRGLTIAGPLQGDARSGLRISGDGSFLGKPAHFEARGGAIADIDPKAPYPFDLTLTSPALHLAAKGAMEGVLNTRLFKAIINAQAPTLKNLDRVIEAGLFGSQPIDLNATVRHDGRDWYIDSIAGSMGRSRFAGRATVLKRDGRTKIDATIRASQFDFDDLADAEGLGDAAALKARLGPRIVPTTRINLSKIGKTDGVVRFSADRLLFKTPSVFRSLSGVLTLDNRRVTITDVTARLLQGALTGDAQIDHRSGAPKLSLNLRFSGATLETTVGKPNDVSGSVRGRIIVSGSGDTVREAMSHATGRVAMVATAGAVKATVADVLGQDLGRAIEHQLRDKQAKVPLRCLVANFRASNGILTPNPLAIDTGASVGHGGGQIVMNGETIALTLRGSSKNPSALKIVEPIRIGGTLSSPSITVAGIGNAGESKAKGALRVLGRSLKSALGIGPREAPTAAPAALNCAGLVEAALK</sequence>
<dbReference type="InterPro" id="IPR052894">
    <property type="entry name" value="AsmA-related"/>
</dbReference>
<dbReference type="PANTHER" id="PTHR30441:SF4">
    <property type="entry name" value="PROTEIN ASMA"/>
    <property type="match status" value="1"/>
</dbReference>
<dbReference type="Proteomes" id="UP000276254">
    <property type="component" value="Chromosome"/>
</dbReference>
<protein>
    <submittedName>
        <fullName evidence="3">AsmA family protein</fullName>
    </submittedName>
</protein>
<keyword evidence="1" id="KW-1133">Transmembrane helix</keyword>
<dbReference type="EMBL" id="CP032829">
    <property type="protein sequence ID" value="AYJ88004.1"/>
    <property type="molecule type" value="Genomic_DNA"/>
</dbReference>
<evidence type="ECO:0000313" key="4">
    <source>
        <dbReference type="Proteomes" id="UP000276254"/>
    </source>
</evidence>